<sequence length="171" mass="18107">MSDTTEPLPTALPGVTAIGPGAAHDDTITLDYDARFVRRKRLVSDGGRAFLIDLPQARALADGEVLSLSDGSAVAVCAAPEPLLEVRGDLPRLAWHIGNRHTPCRIEDGRLLIRADPVLADMLARLGASVAPLEAPFVPEGGAYGHGRTFGHAHGPADHAHTQTRDHDHDG</sequence>
<feature type="compositionally biased region" description="Basic and acidic residues" evidence="6">
    <location>
        <begin position="155"/>
        <end position="171"/>
    </location>
</feature>
<dbReference type="InterPro" id="IPR012406">
    <property type="entry name" value="UreE"/>
</dbReference>
<dbReference type="InterPro" id="IPR036118">
    <property type="entry name" value="UreE_N_sf"/>
</dbReference>
<dbReference type="GO" id="GO:0016151">
    <property type="term" value="F:nickel cation binding"/>
    <property type="evidence" value="ECO:0007669"/>
    <property type="project" value="UniProtKB-UniRule"/>
</dbReference>
<dbReference type="InterPro" id="IPR004029">
    <property type="entry name" value="UreE_N"/>
</dbReference>
<evidence type="ECO:0000313" key="8">
    <source>
        <dbReference type="EMBL" id="PWR01465.1"/>
    </source>
</evidence>
<dbReference type="HAMAP" id="MF_00822">
    <property type="entry name" value="UreE"/>
    <property type="match status" value="1"/>
</dbReference>
<evidence type="ECO:0000256" key="5">
    <source>
        <dbReference type="HAMAP-Rule" id="MF_00822"/>
    </source>
</evidence>
<dbReference type="Proteomes" id="UP000245680">
    <property type="component" value="Unassembled WGS sequence"/>
</dbReference>
<dbReference type="SMART" id="SM00988">
    <property type="entry name" value="UreE_N"/>
    <property type="match status" value="1"/>
</dbReference>
<comment type="caution">
    <text evidence="8">The sequence shown here is derived from an EMBL/GenBank/DDBJ whole genome shotgun (WGS) entry which is preliminary data.</text>
</comment>
<dbReference type="GO" id="GO:0006457">
    <property type="term" value="P:protein folding"/>
    <property type="evidence" value="ECO:0007669"/>
    <property type="project" value="InterPro"/>
</dbReference>
<dbReference type="GO" id="GO:0065003">
    <property type="term" value="P:protein-containing complex assembly"/>
    <property type="evidence" value="ECO:0007669"/>
    <property type="project" value="InterPro"/>
</dbReference>
<feature type="region of interest" description="Disordered" evidence="6">
    <location>
        <begin position="146"/>
        <end position="171"/>
    </location>
</feature>
<dbReference type="SUPFAM" id="SSF69287">
    <property type="entry name" value="Urease metallochaperone UreE, N-terminal domain"/>
    <property type="match status" value="1"/>
</dbReference>
<keyword evidence="3 5" id="KW-0533">Nickel</keyword>
<dbReference type="AlphaFoldDB" id="A0A2V2L8D8"/>
<name>A0A2V2L8D8_9RHOB</name>
<gene>
    <name evidence="5" type="primary">ureE</name>
    <name evidence="8" type="ORF">DKT77_16870</name>
</gene>
<keyword evidence="9" id="KW-1185">Reference proteome</keyword>
<reference evidence="8 9" key="1">
    <citation type="submission" date="2018-05" db="EMBL/GenBank/DDBJ databases">
        <title>Rhodobacteraceae gen. nov., sp. nov. isolated from sea water.</title>
        <authorList>
            <person name="Ren Y."/>
        </authorList>
    </citation>
    <scope>NUCLEOTIDE SEQUENCE [LARGE SCALE GENOMIC DNA]</scope>
    <source>
        <strain evidence="8 9">TG-679</strain>
    </source>
</reference>
<evidence type="ECO:0000313" key="9">
    <source>
        <dbReference type="Proteomes" id="UP000245680"/>
    </source>
</evidence>
<dbReference type="Gene3D" id="3.30.70.790">
    <property type="entry name" value="UreE, C-terminal domain"/>
    <property type="match status" value="1"/>
</dbReference>
<dbReference type="Gene3D" id="2.60.260.20">
    <property type="entry name" value="Urease metallochaperone UreE, N-terminal domain"/>
    <property type="match status" value="1"/>
</dbReference>
<dbReference type="CDD" id="cd00571">
    <property type="entry name" value="UreE"/>
    <property type="match status" value="1"/>
</dbReference>
<keyword evidence="2 5" id="KW-0963">Cytoplasm</keyword>
<feature type="domain" description="UreE urease accessory N-terminal" evidence="7">
    <location>
        <begin position="11"/>
        <end position="74"/>
    </location>
</feature>
<evidence type="ECO:0000256" key="2">
    <source>
        <dbReference type="ARBA" id="ARBA00022490"/>
    </source>
</evidence>
<accession>A0A2V2L8D8</accession>
<evidence type="ECO:0000256" key="1">
    <source>
        <dbReference type="ARBA" id="ARBA00004496"/>
    </source>
</evidence>
<evidence type="ECO:0000256" key="3">
    <source>
        <dbReference type="ARBA" id="ARBA00022596"/>
    </source>
</evidence>
<dbReference type="Pfam" id="PF02814">
    <property type="entry name" value="UreE_N"/>
    <property type="match status" value="1"/>
</dbReference>
<dbReference type="GO" id="GO:0005737">
    <property type="term" value="C:cytoplasm"/>
    <property type="evidence" value="ECO:0007669"/>
    <property type="project" value="UniProtKB-SubCell"/>
</dbReference>
<dbReference type="RefSeq" id="WP_109812848.1">
    <property type="nucleotide sequence ID" value="NZ_QGKU01000050.1"/>
</dbReference>
<comment type="function">
    <text evidence="5">Involved in urease metallocenter assembly. Binds nickel. Probably functions as a nickel donor during metallocenter assembly.</text>
</comment>
<dbReference type="OrthoDB" id="9802215at2"/>
<dbReference type="SUPFAM" id="SSF69737">
    <property type="entry name" value="Urease metallochaperone UreE, C-terminal domain"/>
    <property type="match status" value="1"/>
</dbReference>
<dbReference type="Pfam" id="PF05194">
    <property type="entry name" value="UreE_C"/>
    <property type="match status" value="1"/>
</dbReference>
<dbReference type="PIRSF" id="PIRSF036402">
    <property type="entry name" value="Ureas_acces_UreE"/>
    <property type="match status" value="1"/>
</dbReference>
<evidence type="ECO:0000256" key="6">
    <source>
        <dbReference type="SAM" id="MobiDB-lite"/>
    </source>
</evidence>
<comment type="subcellular location">
    <subcellularLocation>
        <location evidence="1 5">Cytoplasm</location>
    </subcellularLocation>
</comment>
<dbReference type="GO" id="GO:0051082">
    <property type="term" value="F:unfolded protein binding"/>
    <property type="evidence" value="ECO:0007669"/>
    <property type="project" value="UniProtKB-UniRule"/>
</dbReference>
<organism evidence="8 9">
    <name type="scientific">Meridianimarinicoccus roseus</name>
    <dbReference type="NCBI Taxonomy" id="2072018"/>
    <lineage>
        <taxon>Bacteria</taxon>
        <taxon>Pseudomonadati</taxon>
        <taxon>Pseudomonadota</taxon>
        <taxon>Alphaproteobacteria</taxon>
        <taxon>Rhodobacterales</taxon>
        <taxon>Paracoccaceae</taxon>
        <taxon>Meridianimarinicoccus</taxon>
    </lineage>
</organism>
<dbReference type="GO" id="GO:0019627">
    <property type="term" value="P:urea metabolic process"/>
    <property type="evidence" value="ECO:0007669"/>
    <property type="project" value="InterPro"/>
</dbReference>
<comment type="similarity">
    <text evidence="5">Belongs to the UreE family.</text>
</comment>
<proteinExistence type="inferred from homology"/>
<keyword evidence="4 5" id="KW-0143">Chaperone</keyword>
<evidence type="ECO:0000256" key="4">
    <source>
        <dbReference type="ARBA" id="ARBA00023186"/>
    </source>
</evidence>
<dbReference type="InterPro" id="IPR007864">
    <property type="entry name" value="UreE_C_dom"/>
</dbReference>
<evidence type="ECO:0000259" key="7">
    <source>
        <dbReference type="SMART" id="SM00988"/>
    </source>
</evidence>
<dbReference type="EMBL" id="QGKU01000050">
    <property type="protein sequence ID" value="PWR01465.1"/>
    <property type="molecule type" value="Genomic_DNA"/>
</dbReference>
<protein>
    <recommendedName>
        <fullName evidence="5">Urease accessory protein UreE</fullName>
    </recommendedName>
</protein>